<proteinExistence type="inferred from homology"/>
<dbReference type="InterPro" id="IPR046346">
    <property type="entry name" value="Aminoacid_DH-like_N_sf"/>
</dbReference>
<dbReference type="GO" id="GO:0046872">
    <property type="term" value="F:metal ion binding"/>
    <property type="evidence" value="ECO:0007669"/>
    <property type="project" value="UniProtKB-KW"/>
</dbReference>
<dbReference type="InterPro" id="IPR001891">
    <property type="entry name" value="Malic_OxRdtase"/>
</dbReference>
<dbReference type="CDD" id="cd05311">
    <property type="entry name" value="NAD_bind_2_malic_enz"/>
    <property type="match status" value="1"/>
</dbReference>
<dbReference type="InterPro" id="IPR015884">
    <property type="entry name" value="Malic_enzyme_CS"/>
</dbReference>
<comment type="cofactor">
    <cofactor evidence="1">
        <name>Mn(2+)</name>
        <dbReference type="ChEBI" id="CHEBI:29035"/>
    </cofactor>
</comment>
<dbReference type="Gene3D" id="3.40.50.10380">
    <property type="entry name" value="Malic enzyme, N-terminal domain"/>
    <property type="match status" value="1"/>
</dbReference>
<dbReference type="InterPro" id="IPR012302">
    <property type="entry name" value="Malic_NAD-bd"/>
</dbReference>
<name>A0A974XHQ4_9FIRM</name>
<dbReference type="InterPro" id="IPR051674">
    <property type="entry name" value="Malate_Decarboxylase"/>
</dbReference>
<dbReference type="Pfam" id="PF00390">
    <property type="entry name" value="malic"/>
    <property type="match status" value="1"/>
</dbReference>
<evidence type="ECO:0000259" key="8">
    <source>
        <dbReference type="SMART" id="SM00919"/>
    </source>
</evidence>
<dbReference type="InterPro" id="IPR012301">
    <property type="entry name" value="Malic_N_dom"/>
</dbReference>
<feature type="domain" description="Malic enzyme NAD-binding" evidence="8">
    <location>
        <begin position="160"/>
        <end position="383"/>
    </location>
</feature>
<feature type="binding site" evidence="7">
    <location>
        <position position="133"/>
    </location>
    <ligand>
        <name>a divalent metal cation</name>
        <dbReference type="ChEBI" id="CHEBI:60240"/>
    </ligand>
</feature>
<evidence type="ECO:0000256" key="2">
    <source>
        <dbReference type="ARBA" id="ARBA00008785"/>
    </source>
</evidence>
<protein>
    <submittedName>
        <fullName evidence="10">NADP-dependent malic enzyme</fullName>
    </submittedName>
</protein>
<dbReference type="GO" id="GO:0004470">
    <property type="term" value="F:malic enzyme activity"/>
    <property type="evidence" value="ECO:0007669"/>
    <property type="project" value="InterPro"/>
</dbReference>
<keyword evidence="11" id="KW-1185">Reference proteome</keyword>
<dbReference type="InterPro" id="IPR045213">
    <property type="entry name" value="Malic_NAD-bd_bact_type"/>
</dbReference>
<dbReference type="InterPro" id="IPR037062">
    <property type="entry name" value="Malic_N_dom_sf"/>
</dbReference>
<organism evidence="10 11">
    <name type="scientific">Alkalibacter rhizosphaerae</name>
    <dbReference type="NCBI Taxonomy" id="2815577"/>
    <lineage>
        <taxon>Bacteria</taxon>
        <taxon>Bacillati</taxon>
        <taxon>Bacillota</taxon>
        <taxon>Clostridia</taxon>
        <taxon>Eubacteriales</taxon>
        <taxon>Eubacteriaceae</taxon>
        <taxon>Alkalibacter</taxon>
    </lineage>
</organism>
<feature type="active site" description="Proton acceptor" evidence="5">
    <location>
        <position position="91"/>
    </location>
</feature>
<dbReference type="KEGG" id="alka:J0B03_02025"/>
<dbReference type="GO" id="GO:0016616">
    <property type="term" value="F:oxidoreductase activity, acting on the CH-OH group of donors, NAD or NADP as acceptor"/>
    <property type="evidence" value="ECO:0007669"/>
    <property type="project" value="InterPro"/>
</dbReference>
<evidence type="ECO:0000256" key="1">
    <source>
        <dbReference type="ARBA" id="ARBA00001936"/>
    </source>
</evidence>
<dbReference type="RefSeq" id="WP_207300226.1">
    <property type="nucleotide sequence ID" value="NZ_CP071444.1"/>
</dbReference>
<dbReference type="Proteomes" id="UP000663499">
    <property type="component" value="Chromosome"/>
</dbReference>
<dbReference type="AlphaFoldDB" id="A0A974XHQ4"/>
<evidence type="ECO:0000256" key="5">
    <source>
        <dbReference type="PIRSR" id="PIRSR000106-1"/>
    </source>
</evidence>
<evidence type="ECO:0000313" key="11">
    <source>
        <dbReference type="Proteomes" id="UP000663499"/>
    </source>
</evidence>
<gene>
    <name evidence="10" type="ORF">J0B03_02025</name>
</gene>
<dbReference type="PIRSF" id="PIRSF000106">
    <property type="entry name" value="ME"/>
    <property type="match status" value="1"/>
</dbReference>
<dbReference type="PANTHER" id="PTHR43237:SF4">
    <property type="entry name" value="NADP-DEPENDENT MALIC ENZYME"/>
    <property type="match status" value="1"/>
</dbReference>
<evidence type="ECO:0000256" key="6">
    <source>
        <dbReference type="PIRSR" id="PIRSR000106-2"/>
    </source>
</evidence>
<dbReference type="PROSITE" id="PS00331">
    <property type="entry name" value="MALIC_ENZYMES"/>
    <property type="match status" value="1"/>
</dbReference>
<evidence type="ECO:0000256" key="4">
    <source>
        <dbReference type="ARBA" id="ARBA00023002"/>
    </source>
</evidence>
<feature type="domain" description="Malic enzyme N-terminal" evidence="9">
    <location>
        <begin position="15"/>
        <end position="148"/>
    </location>
</feature>
<dbReference type="EMBL" id="CP071444">
    <property type="protein sequence ID" value="QSX08885.1"/>
    <property type="molecule type" value="Genomic_DNA"/>
</dbReference>
<evidence type="ECO:0000313" key="10">
    <source>
        <dbReference type="EMBL" id="QSX08885.1"/>
    </source>
</evidence>
<keyword evidence="3 7" id="KW-0479">Metal-binding</keyword>
<reference evidence="10" key="1">
    <citation type="submission" date="2021-03" db="EMBL/GenBank/DDBJ databases">
        <title>Alkalibacter marinus sp. nov., isolated from tidal flat sediment.</title>
        <authorList>
            <person name="Namirimu T."/>
            <person name="Yang J.-A."/>
            <person name="Yang S.-H."/>
            <person name="Kim Y.-J."/>
            <person name="Kwon K.K."/>
        </authorList>
    </citation>
    <scope>NUCLEOTIDE SEQUENCE</scope>
    <source>
        <strain evidence="10">ES005</strain>
    </source>
</reference>
<feature type="active site" description="Proton donor" evidence="5">
    <location>
        <position position="36"/>
    </location>
</feature>
<dbReference type="SMART" id="SM01274">
    <property type="entry name" value="malic"/>
    <property type="match status" value="1"/>
</dbReference>
<dbReference type="Pfam" id="PF03949">
    <property type="entry name" value="Malic_M"/>
    <property type="match status" value="1"/>
</dbReference>
<feature type="binding site" evidence="6">
    <location>
        <position position="285"/>
    </location>
    <ligand>
        <name>(S)-malate</name>
        <dbReference type="ChEBI" id="CHEBI:15589"/>
    </ligand>
</feature>
<feature type="binding site" evidence="7">
    <location>
        <position position="134"/>
    </location>
    <ligand>
        <name>a divalent metal cation</name>
        <dbReference type="ChEBI" id="CHEBI:60240"/>
    </ligand>
</feature>
<dbReference type="Gene3D" id="3.40.50.720">
    <property type="entry name" value="NAD(P)-binding Rossmann-like Domain"/>
    <property type="match status" value="1"/>
</dbReference>
<accession>A0A974XHQ4</accession>
<evidence type="ECO:0000256" key="3">
    <source>
        <dbReference type="ARBA" id="ARBA00022723"/>
    </source>
</evidence>
<dbReference type="SUPFAM" id="SSF53223">
    <property type="entry name" value="Aminoacid dehydrogenase-like, N-terminal domain"/>
    <property type="match status" value="1"/>
</dbReference>
<evidence type="ECO:0000256" key="7">
    <source>
        <dbReference type="PIRSR" id="PIRSR000106-3"/>
    </source>
</evidence>
<dbReference type="InterPro" id="IPR036291">
    <property type="entry name" value="NAD(P)-bd_dom_sf"/>
</dbReference>
<comment type="similarity">
    <text evidence="2">Belongs to the malic enzymes family.</text>
</comment>
<feature type="binding site" evidence="6">
    <location>
        <position position="315"/>
    </location>
    <ligand>
        <name>(S)-malate</name>
        <dbReference type="ChEBI" id="CHEBI:15589"/>
    </ligand>
</feature>
<dbReference type="FunFam" id="3.40.50.10380:FF:000003">
    <property type="entry name" value="NADP-dependent malic enzyme"/>
    <property type="match status" value="1"/>
</dbReference>
<sequence length="394" mass="42378">MEVYNKSLEMHKEKKGKFEICSKIELKNQEDLSLAYTPGVAAPCKEIAADKERVYDYTGKGNLVAVVTDGSAVLGLGNIGPEAGLPVMEGKCILFKEFAGIDAIPICLNTQDTDKIIETILNISPGFGGINLEDISAPRCFEIEERLVEQLDIPVFHDDQHGTAIVTLAALINAFRVSGKKKETAKVVINGAGSAGMAIGKLLKAYGFAQIVLCDSKGIIGPQRTDLDRYKRDALTWSNQTGESGKLKDGLIGADVFIGVSAANVLSKEMVETMNMDPIIFAMANPVPEIMPEDAYLAGAFIVGTGRSDFDNQINNVLVFPGLFKGALEARASTIHMGMKLAAAEALADVIPSSELRSDYIIPNVFNKKVVEAVSEAVRKAAFSDDKMLSDPKE</sequence>
<dbReference type="PANTHER" id="PTHR43237">
    <property type="entry name" value="NADP-DEPENDENT MALIC ENZYME"/>
    <property type="match status" value="1"/>
</dbReference>
<comment type="cofactor">
    <cofactor evidence="7">
        <name>Mg(2+)</name>
        <dbReference type="ChEBI" id="CHEBI:18420"/>
    </cofactor>
    <cofactor evidence="7">
        <name>Mn(2+)</name>
        <dbReference type="ChEBI" id="CHEBI:29035"/>
    </cofactor>
    <text evidence="7">Divalent metal cations. Prefers magnesium or manganese.</text>
</comment>
<evidence type="ECO:0000259" key="9">
    <source>
        <dbReference type="SMART" id="SM01274"/>
    </source>
</evidence>
<feature type="binding site" evidence="7">
    <location>
        <position position="159"/>
    </location>
    <ligand>
        <name>a divalent metal cation</name>
        <dbReference type="ChEBI" id="CHEBI:60240"/>
    </ligand>
</feature>
<dbReference type="SUPFAM" id="SSF51735">
    <property type="entry name" value="NAD(P)-binding Rossmann-fold domains"/>
    <property type="match status" value="1"/>
</dbReference>
<keyword evidence="4" id="KW-0560">Oxidoreductase</keyword>
<dbReference type="SMART" id="SM00919">
    <property type="entry name" value="Malic_M"/>
    <property type="match status" value="1"/>
</dbReference>
<dbReference type="GO" id="GO:0051287">
    <property type="term" value="F:NAD binding"/>
    <property type="evidence" value="ECO:0007669"/>
    <property type="project" value="InterPro"/>
</dbReference>